<comment type="subcellular location">
    <subcellularLocation>
        <location evidence="1">Mitochondrion</location>
    </subcellularLocation>
</comment>
<dbReference type="PROSITE" id="PS51886">
    <property type="entry name" value="TLDC"/>
    <property type="match status" value="1"/>
</dbReference>
<comment type="similarity">
    <text evidence="2">Belongs to the OXR1 family.</text>
</comment>
<evidence type="ECO:0000256" key="1">
    <source>
        <dbReference type="ARBA" id="ARBA00004173"/>
    </source>
</evidence>
<feature type="compositionally biased region" description="Polar residues" evidence="5">
    <location>
        <begin position="278"/>
        <end position="287"/>
    </location>
</feature>
<evidence type="ECO:0000256" key="2">
    <source>
        <dbReference type="ARBA" id="ARBA00009540"/>
    </source>
</evidence>
<dbReference type="PANTHER" id="PTHR23354">
    <property type="entry name" value="NUCLEOLAR PROTEIN 7/ESTROGEN RECEPTOR COACTIVATOR-RELATED"/>
    <property type="match status" value="1"/>
</dbReference>
<evidence type="ECO:0000256" key="3">
    <source>
        <dbReference type="ARBA" id="ARBA00023128"/>
    </source>
</evidence>
<evidence type="ECO:0000256" key="4">
    <source>
        <dbReference type="ARBA" id="ARBA00040604"/>
    </source>
</evidence>
<feature type="region of interest" description="Disordered" evidence="5">
    <location>
        <begin position="258"/>
        <end position="297"/>
    </location>
</feature>
<organism evidence="7 8">
    <name type="scientific">Cyclotella cryptica</name>
    <dbReference type="NCBI Taxonomy" id="29204"/>
    <lineage>
        <taxon>Eukaryota</taxon>
        <taxon>Sar</taxon>
        <taxon>Stramenopiles</taxon>
        <taxon>Ochrophyta</taxon>
        <taxon>Bacillariophyta</taxon>
        <taxon>Coscinodiscophyceae</taxon>
        <taxon>Thalassiosirophycidae</taxon>
        <taxon>Stephanodiscales</taxon>
        <taxon>Stephanodiscaceae</taxon>
        <taxon>Cyclotella</taxon>
    </lineage>
</organism>
<feature type="domain" description="TLDc" evidence="6">
    <location>
        <begin position="518"/>
        <end position="733"/>
    </location>
</feature>
<dbReference type="GO" id="GO:0005739">
    <property type="term" value="C:mitochondrion"/>
    <property type="evidence" value="ECO:0007669"/>
    <property type="project" value="UniProtKB-SubCell"/>
</dbReference>
<dbReference type="InterPro" id="IPR006571">
    <property type="entry name" value="TLDc_dom"/>
</dbReference>
<evidence type="ECO:0000259" key="6">
    <source>
        <dbReference type="PROSITE" id="PS51886"/>
    </source>
</evidence>
<sequence length="757" mass="84484">MQFNIPNSATLLSMPMLSPTTAMTSSFPSDQAARVSPSEMDIEPTPMQSGSITGFVELTEEQRDRARRRWDFVKHVATGGGSSNSRGFKMGERVSLTTAEAKFLSMMTKAMVESDHAKYAELHNSAAVATGKWGRKGPVGVDKALRSVAANLSIDNIDGEKRGGVGTQVFHVVKAAVAKERMRNSIARRLSELSGPEVRFLTALVNSEDVTLEELENAIDILDNDPMYNPSLREKDEHAPFAVHGDEENEQRRRIALERQSSSFDASLPTRNEKGTGIHSSHNGQRSQPRRRSSAIEASVWKDLSAGTGKALLDESSRSHQSIGKGKRNESLIRTSIRNGNDLDEFDFSKSALDTVSESNVDKPYTFHESASTVSTRHVKRLSSKAGEAIDPLLSAIPVEMNDDDEDMFCCSENSRKESSHPKKRTISSNGRVDIGMMLLRPFLCCGMDRIDLKTEEKTKEDEEEDFESLESKKRYLHLQNTAALTTNLSTWLGSPEDFPILGLEKINADGTDPLDPHVLSPLLMKCLRDHLPYALKEENFWLKYSLVRDGASLETVFKSLRHSQHTVLAIETTRGVVFGSFTSHPWRCNGNKYYGSCDAFVWNLRRKREQDNCLSLDEYILRESTLDVFPWASEGGNRNVQLSNSNKLFVGGGEPDDDVFENVEKTRDENEEKTIANNDGLQWGMALALDKDLLYGTSSRCATFDSDPMVQRSSGFGSQVFEIMNMEIWTLTPCMTEELAENLELGRTFVMGLHKK</sequence>
<evidence type="ECO:0000313" key="8">
    <source>
        <dbReference type="Proteomes" id="UP001516023"/>
    </source>
</evidence>
<dbReference type="Proteomes" id="UP001516023">
    <property type="component" value="Unassembled WGS sequence"/>
</dbReference>
<dbReference type="AlphaFoldDB" id="A0ABD3NS62"/>
<dbReference type="SMART" id="SM00584">
    <property type="entry name" value="TLDc"/>
    <property type="match status" value="1"/>
</dbReference>
<comment type="caution">
    <text evidence="7">The sequence shown here is derived from an EMBL/GenBank/DDBJ whole genome shotgun (WGS) entry which is preliminary data.</text>
</comment>
<protein>
    <recommendedName>
        <fullName evidence="4">Oxidation resistance protein 1</fullName>
    </recommendedName>
</protein>
<dbReference type="PANTHER" id="PTHR23354:SF62">
    <property type="entry name" value="MUSTARD, ISOFORM V"/>
    <property type="match status" value="1"/>
</dbReference>
<gene>
    <name evidence="7" type="ORF">HJC23_009835</name>
</gene>
<evidence type="ECO:0000256" key="5">
    <source>
        <dbReference type="SAM" id="MobiDB-lite"/>
    </source>
</evidence>
<dbReference type="EMBL" id="JABMIG020000413">
    <property type="protein sequence ID" value="KAL3778915.1"/>
    <property type="molecule type" value="Genomic_DNA"/>
</dbReference>
<dbReference type="Pfam" id="PF07534">
    <property type="entry name" value="TLD"/>
    <property type="match status" value="1"/>
</dbReference>
<evidence type="ECO:0000313" key="7">
    <source>
        <dbReference type="EMBL" id="KAL3778915.1"/>
    </source>
</evidence>
<keyword evidence="3" id="KW-0496">Mitochondrion</keyword>
<reference evidence="7 8" key="1">
    <citation type="journal article" date="2020" name="G3 (Bethesda)">
        <title>Improved Reference Genome for Cyclotella cryptica CCMP332, a Model for Cell Wall Morphogenesis, Salinity Adaptation, and Lipid Production in Diatoms (Bacillariophyta).</title>
        <authorList>
            <person name="Roberts W.R."/>
            <person name="Downey K.M."/>
            <person name="Ruck E.C."/>
            <person name="Traller J.C."/>
            <person name="Alverson A.J."/>
        </authorList>
    </citation>
    <scope>NUCLEOTIDE SEQUENCE [LARGE SCALE GENOMIC DNA]</scope>
    <source>
        <strain evidence="7 8">CCMP332</strain>
    </source>
</reference>
<proteinExistence type="inferred from homology"/>
<keyword evidence="8" id="KW-1185">Reference proteome</keyword>
<accession>A0ABD3NS62</accession>
<name>A0ABD3NS62_9STRA</name>